<keyword evidence="2" id="KW-1185">Reference proteome</keyword>
<evidence type="ECO:0008006" key="3">
    <source>
        <dbReference type="Google" id="ProtNLM"/>
    </source>
</evidence>
<dbReference type="RefSeq" id="WP_196954803.1">
    <property type="nucleotide sequence ID" value="NZ_JADWYK010000004.1"/>
</dbReference>
<sequence>MVTNAPAAESISLMASVQLELLDAEGNILHSVVGRQQLLRHSNNVQYKMAGQLYMLVLEGAVFDALQRLKEQTQPE</sequence>
<organism evidence="1 2">
    <name type="scientific">Hymenobacter guriensis</name>
    <dbReference type="NCBI Taxonomy" id="2793065"/>
    <lineage>
        <taxon>Bacteria</taxon>
        <taxon>Pseudomonadati</taxon>
        <taxon>Bacteroidota</taxon>
        <taxon>Cytophagia</taxon>
        <taxon>Cytophagales</taxon>
        <taxon>Hymenobacteraceae</taxon>
        <taxon>Hymenobacter</taxon>
    </lineage>
</organism>
<reference evidence="1 2" key="1">
    <citation type="submission" date="2020-11" db="EMBL/GenBank/DDBJ databases">
        <title>Hymenobacter sp.</title>
        <authorList>
            <person name="Kim M.K."/>
        </authorList>
    </citation>
    <scope>NUCLEOTIDE SEQUENCE [LARGE SCALE GENOMIC DNA]</scope>
    <source>
        <strain evidence="1 2">BT594</strain>
    </source>
</reference>
<gene>
    <name evidence="1" type="ORF">I5L79_09560</name>
</gene>
<proteinExistence type="predicted"/>
<evidence type="ECO:0000313" key="2">
    <source>
        <dbReference type="Proteomes" id="UP000601099"/>
    </source>
</evidence>
<protein>
    <recommendedName>
        <fullName evidence="3">T9SS type A sorting domain-containing protein</fullName>
    </recommendedName>
</protein>
<dbReference type="Proteomes" id="UP000601099">
    <property type="component" value="Unassembled WGS sequence"/>
</dbReference>
<dbReference type="EMBL" id="JADWYK010000004">
    <property type="protein sequence ID" value="MBG8553794.1"/>
    <property type="molecule type" value="Genomic_DNA"/>
</dbReference>
<comment type="caution">
    <text evidence="1">The sequence shown here is derived from an EMBL/GenBank/DDBJ whole genome shotgun (WGS) entry which is preliminary data.</text>
</comment>
<name>A0ABS0L103_9BACT</name>
<evidence type="ECO:0000313" key="1">
    <source>
        <dbReference type="EMBL" id="MBG8553794.1"/>
    </source>
</evidence>
<accession>A0ABS0L103</accession>